<dbReference type="InterPro" id="IPR046746">
    <property type="entry name" value="Big_15"/>
</dbReference>
<feature type="domain" description="Bacterial Ig" evidence="1">
    <location>
        <begin position="363"/>
        <end position="440"/>
    </location>
</feature>
<evidence type="ECO:0000313" key="3">
    <source>
        <dbReference type="Proteomes" id="UP000295558"/>
    </source>
</evidence>
<dbReference type="Pfam" id="PF20622">
    <property type="entry name" value="Big_15"/>
    <property type="match status" value="3"/>
</dbReference>
<accession>A0A4R6ZPX5</accession>
<evidence type="ECO:0000313" key="2">
    <source>
        <dbReference type="EMBL" id="TDR54505.1"/>
    </source>
</evidence>
<feature type="domain" description="Bacterial Ig" evidence="1">
    <location>
        <begin position="454"/>
        <end position="528"/>
    </location>
</feature>
<reference evidence="2 3" key="1">
    <citation type="submission" date="2019-03" db="EMBL/GenBank/DDBJ databases">
        <title>Genomic Encyclopedia of Type Strains, Phase III (KMG-III): the genomes of soil and plant-associated and newly described type strains.</title>
        <authorList>
            <person name="Whitman W."/>
        </authorList>
    </citation>
    <scope>NUCLEOTIDE SEQUENCE [LARGE SCALE GENOMIC DNA]</scope>
    <source>
        <strain evidence="2 3">CECT 7972</strain>
    </source>
</reference>
<proteinExistence type="predicted"/>
<dbReference type="EMBL" id="SNZK01000002">
    <property type="protein sequence ID" value="TDR54505.1"/>
    <property type="molecule type" value="Genomic_DNA"/>
</dbReference>
<gene>
    <name evidence="2" type="ORF">DFP96_10289</name>
</gene>
<protein>
    <recommendedName>
        <fullName evidence="1">Bacterial Ig domain-containing protein</fullName>
    </recommendedName>
</protein>
<dbReference type="OrthoDB" id="2365972at2"/>
<dbReference type="Proteomes" id="UP000295558">
    <property type="component" value="Unassembled WGS sequence"/>
</dbReference>
<name>A0A4R6ZPX5_9LIST</name>
<organism evidence="2 3">
    <name type="scientific">Listeria rocourtiae</name>
    <dbReference type="NCBI Taxonomy" id="647910"/>
    <lineage>
        <taxon>Bacteria</taxon>
        <taxon>Bacillati</taxon>
        <taxon>Bacillota</taxon>
        <taxon>Bacilli</taxon>
        <taxon>Bacillales</taxon>
        <taxon>Listeriaceae</taxon>
        <taxon>Listeria</taxon>
    </lineage>
</organism>
<feature type="domain" description="Bacterial Ig" evidence="1">
    <location>
        <begin position="270"/>
        <end position="349"/>
    </location>
</feature>
<keyword evidence="3" id="KW-1185">Reference proteome</keyword>
<comment type="caution">
    <text evidence="2">The sequence shown here is derived from an EMBL/GenBank/DDBJ whole genome shotgun (WGS) entry which is preliminary data.</text>
</comment>
<evidence type="ECO:0000259" key="1">
    <source>
        <dbReference type="Pfam" id="PF20622"/>
    </source>
</evidence>
<sequence length="531" mass="55879">MKLPRIASALVITSILSTSIVTPFNVLSEISVKAASQSSKMATDAIVALFANNNPSTNVLKLTTNQSAIDAAQQLTDAATDITDTVRANMQASIDKAQDLLKIRNTAIDYSLFAYDADITSTAITGIMGKGITSISLLIDGVVKTTGTLNTDGTYSIPTNDFITQGSKVEVVGYNGTSEVARKTVNVSNNQKPLVPGANETLAKKMASDAVLALFTNNNPNTNTLKPTTAQKTIDFAQNLINVVLDPVVKANMQKDLDKAQDLLNATKVSLTVSTFKLGTDSYVTGQYSGDVAKISLTVNGLEGTKIPATASAIKYYAKTVILKDTDNVTLNAYDTNGKVIGSKAVIVEKPVVAVVNGSVTSIAPFVIGKDSYVTGQYSGDVAKISLTVNDVEGSKIPATASAIKYYAKGVILKDTDNVKLTAYDAKGQVLDTKTVSITKPVVAVTTGLITSISPFVIGKDSYVIGQYSGDVAKISLTVNDVEGTKIPATASAIKYYAKTVILKTTDKAVLTAYDVNGKILDTKTVTTTKQ</sequence>
<dbReference type="AlphaFoldDB" id="A0A4R6ZPX5"/>
<dbReference type="RefSeq" id="WP_036070579.1">
    <property type="nucleotide sequence ID" value="NZ_SNZK01000002.1"/>
</dbReference>